<organism evidence="2">
    <name type="scientific">Tanacetum cinerariifolium</name>
    <name type="common">Dalmatian daisy</name>
    <name type="synonym">Chrysanthemum cinerariifolium</name>
    <dbReference type="NCBI Taxonomy" id="118510"/>
    <lineage>
        <taxon>Eukaryota</taxon>
        <taxon>Viridiplantae</taxon>
        <taxon>Streptophyta</taxon>
        <taxon>Embryophyta</taxon>
        <taxon>Tracheophyta</taxon>
        <taxon>Spermatophyta</taxon>
        <taxon>Magnoliopsida</taxon>
        <taxon>eudicotyledons</taxon>
        <taxon>Gunneridae</taxon>
        <taxon>Pentapetalae</taxon>
        <taxon>asterids</taxon>
        <taxon>campanulids</taxon>
        <taxon>Asterales</taxon>
        <taxon>Asteraceae</taxon>
        <taxon>Asteroideae</taxon>
        <taxon>Anthemideae</taxon>
        <taxon>Anthemidinae</taxon>
        <taxon>Tanacetum</taxon>
    </lineage>
</organism>
<feature type="region of interest" description="Disordered" evidence="1">
    <location>
        <begin position="158"/>
        <end position="194"/>
    </location>
</feature>
<feature type="compositionally biased region" description="Basic and acidic residues" evidence="1">
    <location>
        <begin position="348"/>
        <end position="359"/>
    </location>
</feature>
<feature type="compositionally biased region" description="Acidic residues" evidence="1">
    <location>
        <begin position="168"/>
        <end position="185"/>
    </location>
</feature>
<name>A0A6L2N3Z3_TANCI</name>
<gene>
    <name evidence="2" type="ORF">Tci_052888</name>
</gene>
<dbReference type="AlphaFoldDB" id="A0A6L2N3Z3"/>
<accession>A0A6L2N3Z3</accession>
<dbReference type="EMBL" id="BKCJ010008170">
    <property type="protein sequence ID" value="GEU80910.1"/>
    <property type="molecule type" value="Genomic_DNA"/>
</dbReference>
<reference evidence="2" key="1">
    <citation type="journal article" date="2019" name="Sci. Rep.">
        <title>Draft genome of Tanacetum cinerariifolium, the natural source of mosquito coil.</title>
        <authorList>
            <person name="Yamashiro T."/>
            <person name="Shiraishi A."/>
            <person name="Satake H."/>
            <person name="Nakayama K."/>
        </authorList>
    </citation>
    <scope>NUCLEOTIDE SEQUENCE</scope>
</reference>
<comment type="caution">
    <text evidence="2">The sequence shown here is derived from an EMBL/GenBank/DDBJ whole genome shotgun (WGS) entry which is preliminary data.</text>
</comment>
<protein>
    <submittedName>
        <fullName evidence="2">Uncharacterized protein</fullName>
    </submittedName>
</protein>
<evidence type="ECO:0000313" key="2">
    <source>
        <dbReference type="EMBL" id="GEU80910.1"/>
    </source>
</evidence>
<proteinExistence type="predicted"/>
<feature type="region of interest" description="Disordered" evidence="1">
    <location>
        <begin position="342"/>
        <end position="373"/>
    </location>
</feature>
<sequence length="555" mass="64128">MSKMLYTCFTKIIIDYLLSLNKSIPCRSDSKLHNSQDDRPITKTNSEYKFGMNVLDDVISDAIKKKAWYKYCIAKKVESEKAKIVDKLEEQHVSLIKSGRGKGFILHGDQVANVPNKLMKDVVLRKTRSLTIAEKTVVGELAKFISIQESCSQRHTASDATLYSSSSDESEESANEIDDTDEYDMDLSHDNPHGDDDDARYGVFMYKKFTATPNSTYLSLTITSSSLDFIKTLLDETLVNELTEIKKLLLTRILNAIENYVKPRLNTSVIEVMKTNQINLFTQLSTSTDDLLEIDLKLKLLNRIHSNKSNEIHTTHQQLYDTLYESIILDQDALNAQATQLSFHRRSHDNQDPPNNREGKNKKKHQKDDENHILGPSNVAIAKKFKELIQKDELSIADLEGAGLERLKKLGGIVMKEMSLNQDHLNDTCQKVQNHILASTIMTTRIEDKIPERWNKEVHHYYFEALIVSRYDDKEYEFSYADLPRLNMNDVEDMYLLQVQDKLHHLPLEFVKDFNNALLMFIRRTMIKNMVEDIHLRVESYQRTLNLTKPTMFFE</sequence>
<evidence type="ECO:0000256" key="1">
    <source>
        <dbReference type="SAM" id="MobiDB-lite"/>
    </source>
</evidence>
<feature type="compositionally biased region" description="Low complexity" evidence="1">
    <location>
        <begin position="158"/>
        <end position="167"/>
    </location>
</feature>